<dbReference type="InterPro" id="IPR004572">
    <property type="entry name" value="Protoporphyrinogen_oxidase"/>
</dbReference>
<dbReference type="NCBIfam" id="TIGR00562">
    <property type="entry name" value="proto_IX_ox"/>
    <property type="match status" value="1"/>
</dbReference>
<protein>
    <recommendedName>
        <fullName evidence="6 16">Protoporphyrinogen oxidase</fullName>
        <ecNumber evidence="6 16">1.3.3.4</ecNumber>
    </recommendedName>
</protein>
<evidence type="ECO:0000256" key="9">
    <source>
        <dbReference type="ARBA" id="ARBA00022640"/>
    </source>
</evidence>
<accession>A0AA38ZYX8</accession>
<dbReference type="InterPro" id="IPR050464">
    <property type="entry name" value="Zeta_carotene_desat/Oxidored"/>
</dbReference>
<reference evidence="19 20" key="1">
    <citation type="journal article" date="2023" name="BMC Biotechnol.">
        <title>Vitis rotundifolia cv Carlos genome sequencing.</title>
        <authorList>
            <person name="Huff M."/>
            <person name="Hulse-Kemp A."/>
            <person name="Scheffler B."/>
            <person name="Youngblood R."/>
            <person name="Simpson S."/>
            <person name="Babiker E."/>
            <person name="Staton M."/>
        </authorList>
    </citation>
    <scope>NUCLEOTIDE SEQUENCE [LARGE SCALE GENOMIC DNA]</scope>
    <source>
        <tissue evidence="19">Leaf</tissue>
    </source>
</reference>
<evidence type="ECO:0000256" key="14">
    <source>
        <dbReference type="ARBA" id="ARBA00023244"/>
    </source>
</evidence>
<feature type="domain" description="Amine oxidase" evidence="18">
    <location>
        <begin position="78"/>
        <end position="540"/>
    </location>
</feature>
<evidence type="ECO:0000259" key="18">
    <source>
        <dbReference type="Pfam" id="PF01593"/>
    </source>
</evidence>
<dbReference type="SUPFAM" id="SSF54373">
    <property type="entry name" value="FAD-linked reductases, C-terminal domain"/>
    <property type="match status" value="1"/>
</dbReference>
<evidence type="ECO:0000256" key="2">
    <source>
        <dbReference type="ARBA" id="ARBA00004229"/>
    </source>
</evidence>
<dbReference type="InterPro" id="IPR002937">
    <property type="entry name" value="Amino_oxidase"/>
</dbReference>
<dbReference type="EMBL" id="JARBHA010000007">
    <property type="protein sequence ID" value="KAJ9696824.1"/>
    <property type="molecule type" value="Genomic_DNA"/>
</dbReference>
<dbReference type="InterPro" id="IPR036188">
    <property type="entry name" value="FAD/NAD-bd_sf"/>
</dbReference>
<evidence type="ECO:0000256" key="13">
    <source>
        <dbReference type="ARBA" id="ARBA00023133"/>
    </source>
</evidence>
<evidence type="ECO:0000256" key="12">
    <source>
        <dbReference type="ARBA" id="ARBA00023002"/>
    </source>
</evidence>
<proteinExistence type="inferred from homology"/>
<dbReference type="PANTHER" id="PTHR42923:SF3">
    <property type="entry name" value="PROTOPORPHYRINOGEN OXIDASE"/>
    <property type="match status" value="1"/>
</dbReference>
<evidence type="ECO:0000256" key="6">
    <source>
        <dbReference type="ARBA" id="ARBA00012867"/>
    </source>
</evidence>
<keyword evidence="9" id="KW-0934">Plastid</keyword>
<evidence type="ECO:0000313" key="20">
    <source>
        <dbReference type="Proteomes" id="UP001168098"/>
    </source>
</evidence>
<evidence type="ECO:0000256" key="4">
    <source>
        <dbReference type="ARBA" id="ARBA00005173"/>
    </source>
</evidence>
<evidence type="ECO:0000256" key="8">
    <source>
        <dbReference type="ARBA" id="ARBA00022630"/>
    </source>
</evidence>
<comment type="pathway">
    <text evidence="3 16">Porphyrin-containing compound metabolism; protoporphyrin-IX biosynthesis; protoporphyrin-IX from protoporphyrinogen-IX: step 1/1.</text>
</comment>
<dbReference type="PANTHER" id="PTHR42923">
    <property type="entry name" value="PROTOPORPHYRINOGEN OXIDASE"/>
    <property type="match status" value="1"/>
</dbReference>
<dbReference type="GO" id="GO:0006782">
    <property type="term" value="P:protoporphyrinogen IX biosynthetic process"/>
    <property type="evidence" value="ECO:0007669"/>
    <property type="project" value="UniProtKB-UniRule"/>
</dbReference>
<organism evidence="19 20">
    <name type="scientific">Vitis rotundifolia</name>
    <name type="common">Muscadine grape</name>
    <dbReference type="NCBI Taxonomy" id="103349"/>
    <lineage>
        <taxon>Eukaryota</taxon>
        <taxon>Viridiplantae</taxon>
        <taxon>Streptophyta</taxon>
        <taxon>Embryophyta</taxon>
        <taxon>Tracheophyta</taxon>
        <taxon>Spermatophyta</taxon>
        <taxon>Magnoliopsida</taxon>
        <taxon>eudicotyledons</taxon>
        <taxon>Gunneridae</taxon>
        <taxon>Pentapetalae</taxon>
        <taxon>rosids</taxon>
        <taxon>Vitales</taxon>
        <taxon>Vitaceae</taxon>
        <taxon>Viteae</taxon>
        <taxon>Vitis</taxon>
    </lineage>
</organism>
<comment type="catalytic activity">
    <reaction evidence="15 16">
        <text>protoporphyrinogen IX + 3 O2 = protoporphyrin IX + 3 H2O2</text>
        <dbReference type="Rhea" id="RHEA:25576"/>
        <dbReference type="ChEBI" id="CHEBI:15379"/>
        <dbReference type="ChEBI" id="CHEBI:16240"/>
        <dbReference type="ChEBI" id="CHEBI:57306"/>
        <dbReference type="ChEBI" id="CHEBI:57307"/>
        <dbReference type="EC" id="1.3.3.4"/>
    </reaction>
</comment>
<dbReference type="Gene3D" id="1.10.3110.10">
    <property type="entry name" value="protoporphyrinogen ix oxidase, domain 3"/>
    <property type="match status" value="1"/>
</dbReference>
<keyword evidence="7" id="KW-0150">Chloroplast</keyword>
<evidence type="ECO:0000256" key="10">
    <source>
        <dbReference type="ARBA" id="ARBA00022827"/>
    </source>
</evidence>
<dbReference type="EC" id="1.3.3.4" evidence="6 16"/>
<keyword evidence="14 16" id="KW-0627">Porphyrin biosynthesis</keyword>
<feature type="region of interest" description="Disordered" evidence="17">
    <location>
        <begin position="263"/>
        <end position="286"/>
    </location>
</feature>
<evidence type="ECO:0000256" key="5">
    <source>
        <dbReference type="ARBA" id="ARBA00010551"/>
    </source>
</evidence>
<dbReference type="AlphaFoldDB" id="A0AA38ZYX8"/>
<keyword evidence="10 16" id="KW-0274">FAD</keyword>
<dbReference type="GO" id="GO:0009534">
    <property type="term" value="C:chloroplast thylakoid"/>
    <property type="evidence" value="ECO:0007669"/>
    <property type="project" value="TreeGrafter"/>
</dbReference>
<evidence type="ECO:0000256" key="15">
    <source>
        <dbReference type="ARBA" id="ARBA00047554"/>
    </source>
</evidence>
<dbReference type="Gene3D" id="3.50.50.60">
    <property type="entry name" value="FAD/NAD(P)-binding domain"/>
    <property type="match status" value="1"/>
</dbReference>
<dbReference type="GO" id="GO:0004729">
    <property type="term" value="F:oxygen-dependent protoporphyrinogen oxidase activity"/>
    <property type="evidence" value="ECO:0007669"/>
    <property type="project" value="UniProtKB-UniRule"/>
</dbReference>
<evidence type="ECO:0000256" key="1">
    <source>
        <dbReference type="ARBA" id="ARBA00002600"/>
    </source>
</evidence>
<comment type="caution">
    <text evidence="19">The sequence shown here is derived from an EMBL/GenBank/DDBJ whole genome shotgun (WGS) entry which is preliminary data.</text>
</comment>
<keyword evidence="11" id="KW-0809">Transit peptide</keyword>
<keyword evidence="12 16" id="KW-0560">Oxidoreductase</keyword>
<comment type="pathway">
    <text evidence="4">Porphyrin-containing compound metabolism; chlorophyll biosynthesis.</text>
</comment>
<evidence type="ECO:0000256" key="17">
    <source>
        <dbReference type="SAM" id="MobiDB-lite"/>
    </source>
</evidence>
<evidence type="ECO:0000256" key="3">
    <source>
        <dbReference type="ARBA" id="ARBA00005073"/>
    </source>
</evidence>
<dbReference type="SUPFAM" id="SSF51905">
    <property type="entry name" value="FAD/NAD(P)-binding domain"/>
    <property type="match status" value="1"/>
</dbReference>
<gene>
    <name evidence="19" type="ORF">PVL29_008834</name>
</gene>
<evidence type="ECO:0000256" key="16">
    <source>
        <dbReference type="RuleBase" id="RU367069"/>
    </source>
</evidence>
<dbReference type="FunFam" id="1.10.3110.10:FF:000002">
    <property type="entry name" value="Protoporphyrinogen oxidase"/>
    <property type="match status" value="1"/>
</dbReference>
<comment type="subcellular location">
    <subcellularLocation>
        <location evidence="2 16">Plastid</location>
        <location evidence="2 16">Chloroplast</location>
    </subcellularLocation>
</comment>
<evidence type="ECO:0000256" key="11">
    <source>
        <dbReference type="ARBA" id="ARBA00022946"/>
    </source>
</evidence>
<evidence type="ECO:0000313" key="19">
    <source>
        <dbReference type="EMBL" id="KAJ9696824.1"/>
    </source>
</evidence>
<keyword evidence="8 16" id="KW-0285">Flavoprotein</keyword>
<dbReference type="Gene3D" id="3.90.660.20">
    <property type="entry name" value="Protoporphyrinogen oxidase, mitochondrial, domain 2"/>
    <property type="match status" value="1"/>
</dbReference>
<comment type="similarity">
    <text evidence="5 16">Belongs to the protoporphyrinogen/coproporphyrinogen oxidase family. Protoporphyrinogen oxidase subfamily.</text>
</comment>
<comment type="cofactor">
    <cofactor evidence="16">
        <name>FAD</name>
        <dbReference type="ChEBI" id="CHEBI:57692"/>
    </cofactor>
    <text evidence="16">Binds 1 FAD per subunit.</text>
</comment>
<keyword evidence="20" id="KW-1185">Reference proteome</keyword>
<sequence>MPTLTLADPPTLRLLSPVNLHRSTSISSPFFCKPSRNNCTGPWRVRCSVAGESTISSSKVGDGNNYSPVDCVIVGAGISGLCIAQALATKHGDVGSNVIVTEARDRVGGNITTMEGDGYLWEEGPNSFQPSDSMLTMAVDSGLKDDLVLGDPNAPRFVLWNGKLRPVPSKPTDLPFFDLMSFPGKLRAGFGALGIRPPPPDHEESVEEFVRRNLGDEVFERLIEPFCSGVYAGDPSKLSMKAAFGKVWKLEQKGGSIIGGTFKAIQEKNNTPKPPRDPRLPKPKGQTVGSFKKGLIMLPEAISKRLGGKVKLSWKLSSIIRLDDGGYSLTYETPEGLVSLQSRSVVMTVPSRVASSLLHPLSAVAADALSKFYYPPVAAVSISYPKEAIRTECLIEGELKGFGQLHPRSQGVETLGTIYSSSLFPNRAPPGRILLLNYIGGATNPGILSKTESELVEAVDRDLRKMLINPNAKDPLVLGVRVWPQAIPQFLIGHLDLLDAAKSALRDGGFQGMFLGGNYVSGVALGRCVEGAYEVAAEVADFLSQYAYK</sequence>
<comment type="function">
    <text evidence="1 16">Catalyzes the 6-electron oxidation of protoporphyrinogen-IX to form protoporphyrin-IX.</text>
</comment>
<dbReference type="Proteomes" id="UP001168098">
    <property type="component" value="Unassembled WGS sequence"/>
</dbReference>
<name>A0AA38ZYX8_VITRO</name>
<evidence type="ECO:0000256" key="7">
    <source>
        <dbReference type="ARBA" id="ARBA00022528"/>
    </source>
</evidence>
<dbReference type="Pfam" id="PF01593">
    <property type="entry name" value="Amino_oxidase"/>
    <property type="match status" value="1"/>
</dbReference>
<keyword evidence="13 16" id="KW-0350">Heme biosynthesis</keyword>